<feature type="region of interest" description="Disordered" evidence="1">
    <location>
        <begin position="1"/>
        <end position="34"/>
    </location>
</feature>
<reference evidence="2 3" key="1">
    <citation type="submission" date="2018-10" db="EMBL/GenBank/DDBJ databases">
        <authorList>
            <consortium name="Pathogen Informatics"/>
        </authorList>
    </citation>
    <scope>NUCLEOTIDE SEQUENCE [LARGE SCALE GENOMIC DNA]</scope>
</reference>
<gene>
    <name evidence="2" type="ORF">MCOS_LOCUS1484</name>
</gene>
<evidence type="ECO:0000313" key="2">
    <source>
        <dbReference type="EMBL" id="VDD75481.1"/>
    </source>
</evidence>
<sequence length="149" mass="17721">MASVISDRRVKDKEDQQSMKESHEIGTSPGTGDLEILNTKQSAIGKKHLHGKQMLPFYLLNKHFQEKQMFPPELDKKHLHGKQMLPFYLLNKHFQEKQMFPLELENDDYYIDDNYDDDYHGAMFPSQLDKKYFNGKQTFTFPFKEKHLH</sequence>
<protein>
    <submittedName>
        <fullName evidence="4">AGC-kinase C-terminal domain-containing protein</fullName>
    </submittedName>
</protein>
<dbReference type="AlphaFoldDB" id="A0A0R3U4B9"/>
<name>A0A0R3U4B9_MESCO</name>
<feature type="compositionally biased region" description="Basic and acidic residues" evidence="1">
    <location>
        <begin position="1"/>
        <end position="24"/>
    </location>
</feature>
<dbReference type="WBParaSite" id="MCU_006360-RA">
    <property type="protein sequence ID" value="MCU_006360-RA"/>
    <property type="gene ID" value="MCU_006360"/>
</dbReference>
<dbReference type="EMBL" id="UXSR01000190">
    <property type="protein sequence ID" value="VDD75481.1"/>
    <property type="molecule type" value="Genomic_DNA"/>
</dbReference>
<dbReference type="Proteomes" id="UP000267029">
    <property type="component" value="Unassembled WGS sequence"/>
</dbReference>
<proteinExistence type="predicted"/>
<evidence type="ECO:0000313" key="3">
    <source>
        <dbReference type="Proteomes" id="UP000267029"/>
    </source>
</evidence>
<accession>A0A0R3U4B9</accession>
<reference evidence="4" key="2">
    <citation type="submission" date="2019-11" db="UniProtKB">
        <authorList>
            <consortium name="WormBaseParasite"/>
        </authorList>
    </citation>
    <scope>IDENTIFICATION</scope>
</reference>
<evidence type="ECO:0000313" key="4">
    <source>
        <dbReference type="WBParaSite" id="MCU_006360-RA"/>
    </source>
</evidence>
<keyword evidence="3" id="KW-1185">Reference proteome</keyword>
<organism evidence="2 3">
    <name type="scientific">Mesocestoides corti</name>
    <name type="common">Flatworm</name>
    <dbReference type="NCBI Taxonomy" id="53468"/>
    <lineage>
        <taxon>Eukaryota</taxon>
        <taxon>Metazoa</taxon>
        <taxon>Spiralia</taxon>
        <taxon>Lophotrochozoa</taxon>
        <taxon>Platyhelminthes</taxon>
        <taxon>Cestoda</taxon>
        <taxon>Eucestoda</taxon>
        <taxon>Cyclophyllidea</taxon>
        <taxon>Mesocestoididae</taxon>
        <taxon>Mesocestoides</taxon>
    </lineage>
</organism>
<evidence type="ECO:0000256" key="1">
    <source>
        <dbReference type="SAM" id="MobiDB-lite"/>
    </source>
</evidence>